<feature type="region of interest" description="Disordered" evidence="1">
    <location>
        <begin position="375"/>
        <end position="423"/>
    </location>
</feature>
<reference evidence="3 4" key="1">
    <citation type="journal article" date="2018" name="Sci. Rep.">
        <title>Genome sequence of the cauliflower mushroom Sparassis crispa (Hanabiratake) and its association with beneficial usage.</title>
        <authorList>
            <person name="Kiyama R."/>
            <person name="Furutani Y."/>
            <person name="Kawaguchi K."/>
            <person name="Nakanishi T."/>
        </authorList>
    </citation>
    <scope>NUCLEOTIDE SEQUENCE [LARGE SCALE GENOMIC DNA]</scope>
</reference>
<accession>A0A401GVJ4</accession>
<dbReference type="EMBL" id="BFAD01000009">
    <property type="protein sequence ID" value="GBE86226.1"/>
    <property type="molecule type" value="Genomic_DNA"/>
</dbReference>
<dbReference type="OrthoDB" id="3270520at2759"/>
<feature type="domain" description="HAT C-terminal dimerisation" evidence="2">
    <location>
        <begin position="274"/>
        <end position="346"/>
    </location>
</feature>
<dbReference type="GeneID" id="38783143"/>
<dbReference type="InterPro" id="IPR008906">
    <property type="entry name" value="HATC_C_dom"/>
</dbReference>
<evidence type="ECO:0000259" key="2">
    <source>
        <dbReference type="Pfam" id="PF05699"/>
    </source>
</evidence>
<dbReference type="SUPFAM" id="SSF53098">
    <property type="entry name" value="Ribonuclease H-like"/>
    <property type="match status" value="1"/>
</dbReference>
<sequence>MVTVQGTAYTVRVFDTTNEVKSANNLVRMLKTVIKVVEDEWGVIVIAVMSDCSGESRSARSILVRERPDLVAPDCYSHQINLVVGNYLNSHVWFFIYAEKADKLLIADSNLYASGTSSSHVKTREMVPIVQDALFWHSLARIKNHLEPLAIAANVTQGARCRLDQVLLTFGFLFLHFSLLDDGDDSDACQKVIDSLEMRWGKADQEVFIAAVILNPYHKINPFHPLPIFTHANIYALLCRLWGHFYGTSFTVPLSLHTELRKYFAGTGFYASLQTYMKSLDDLAIAKGNVPDPLEVWNGFTFSGMEPPPLIRLAIRILSICANSASCERLFSTLGLILTKLRTRMGTSLLIDFVELKMHLRDAQKHKQIKERLRRHFGKLKEKSQSSRDTAPVPTQTVPAPTTTAAGPSTQGQDDNHSGANSMRNISTTLSRMVDTDLDNPDSRSFSSKITVTLHSLFNMTSTYWLDSHARSSVQSLADELEVYELLDLDGEGELAEGPEIDSDDVAAALLDE</sequence>
<keyword evidence="4" id="KW-1185">Reference proteome</keyword>
<protein>
    <recommendedName>
        <fullName evidence="2">HAT C-terminal dimerisation domain-containing protein</fullName>
    </recommendedName>
</protein>
<dbReference type="AlphaFoldDB" id="A0A401GVJ4"/>
<evidence type="ECO:0000256" key="1">
    <source>
        <dbReference type="SAM" id="MobiDB-lite"/>
    </source>
</evidence>
<gene>
    <name evidence="3" type="ORF">SCP_0901050</name>
</gene>
<dbReference type="RefSeq" id="XP_027617139.1">
    <property type="nucleotide sequence ID" value="XM_027761338.1"/>
</dbReference>
<dbReference type="GO" id="GO:0046983">
    <property type="term" value="F:protein dimerization activity"/>
    <property type="evidence" value="ECO:0007669"/>
    <property type="project" value="InterPro"/>
</dbReference>
<name>A0A401GVJ4_9APHY</name>
<evidence type="ECO:0000313" key="4">
    <source>
        <dbReference type="Proteomes" id="UP000287166"/>
    </source>
</evidence>
<dbReference type="InParanoid" id="A0A401GVJ4"/>
<proteinExistence type="predicted"/>
<dbReference type="Proteomes" id="UP000287166">
    <property type="component" value="Unassembled WGS sequence"/>
</dbReference>
<feature type="compositionally biased region" description="Low complexity" evidence="1">
    <location>
        <begin position="390"/>
        <end position="412"/>
    </location>
</feature>
<dbReference type="STRING" id="139825.A0A401GVJ4"/>
<organism evidence="3 4">
    <name type="scientific">Sparassis crispa</name>
    <dbReference type="NCBI Taxonomy" id="139825"/>
    <lineage>
        <taxon>Eukaryota</taxon>
        <taxon>Fungi</taxon>
        <taxon>Dikarya</taxon>
        <taxon>Basidiomycota</taxon>
        <taxon>Agaricomycotina</taxon>
        <taxon>Agaricomycetes</taxon>
        <taxon>Polyporales</taxon>
        <taxon>Sparassidaceae</taxon>
        <taxon>Sparassis</taxon>
    </lineage>
</organism>
<dbReference type="InterPro" id="IPR012337">
    <property type="entry name" value="RNaseH-like_sf"/>
</dbReference>
<evidence type="ECO:0000313" key="3">
    <source>
        <dbReference type="EMBL" id="GBE86226.1"/>
    </source>
</evidence>
<dbReference type="Pfam" id="PF05699">
    <property type="entry name" value="Dimer_Tnp_hAT"/>
    <property type="match status" value="1"/>
</dbReference>
<comment type="caution">
    <text evidence="3">The sequence shown here is derived from an EMBL/GenBank/DDBJ whole genome shotgun (WGS) entry which is preliminary data.</text>
</comment>